<dbReference type="EMBL" id="JAJITC010000004">
    <property type="protein sequence ID" value="MCC8402058.1"/>
    <property type="molecule type" value="Genomic_DNA"/>
</dbReference>
<name>A0ABS8KBG3_9BURK</name>
<dbReference type="Proteomes" id="UP001430614">
    <property type="component" value="Unassembled WGS sequence"/>
</dbReference>
<proteinExistence type="predicted"/>
<reference evidence="1 2" key="1">
    <citation type="submission" date="2021-11" db="EMBL/GenBank/DDBJ databases">
        <authorList>
            <person name="Oh E.-T."/>
            <person name="Kim S.-B."/>
        </authorList>
    </citation>
    <scope>NUCLEOTIDE SEQUENCE [LARGE SCALE GENOMIC DNA]</scope>
    <source>
        <strain evidence="1 2">MMS20-SJTN17</strain>
    </source>
</reference>
<gene>
    <name evidence="1" type="ORF">LJ655_09165</name>
</gene>
<evidence type="ECO:0000313" key="1">
    <source>
        <dbReference type="EMBL" id="MCC8402058.1"/>
    </source>
</evidence>
<dbReference type="RefSeq" id="WP_230560930.1">
    <property type="nucleotide sequence ID" value="NZ_JAJITC010000004.1"/>
</dbReference>
<protein>
    <submittedName>
        <fullName evidence="1">Uncharacterized protein</fullName>
    </submittedName>
</protein>
<accession>A0ABS8KBG3</accession>
<organism evidence="1 2">
    <name type="scientific">Paraburkholderia translucens</name>
    <dbReference type="NCBI Taxonomy" id="2886945"/>
    <lineage>
        <taxon>Bacteria</taxon>
        <taxon>Pseudomonadati</taxon>
        <taxon>Pseudomonadota</taxon>
        <taxon>Betaproteobacteria</taxon>
        <taxon>Burkholderiales</taxon>
        <taxon>Burkholderiaceae</taxon>
        <taxon>Paraburkholderia</taxon>
    </lineage>
</organism>
<sequence length="313" mass="36043">MSALRESLGDELIQRVDPACRTEKISGWFHTLVESVTWDVPLGRHLLLSYFIFEDAEQFLAEYQRMLLEASHPVRLRQRSESEGQAEIAPKIDLFQTVLEAAKQMEVKTLDALWQAHYGIMKRLLKRDAEALPKLEKALRRLSSKIKPGSATRRANAKPDDDVWAEKLKSVTTEFYQSEARPVRASRSQLLQLAGWRHKSIVNTDAYPELSAELEKSVESAWHFYIRRVLWARRQPLAGTWSADELRNQSGVEWHRCKELVQFCAAREVTATKHPASIMETLADWGIDRQWLGPCPGRIFPMRGRAGKNRLRL</sequence>
<keyword evidence="2" id="KW-1185">Reference proteome</keyword>
<comment type="caution">
    <text evidence="1">The sequence shown here is derived from an EMBL/GenBank/DDBJ whole genome shotgun (WGS) entry which is preliminary data.</text>
</comment>
<evidence type="ECO:0000313" key="2">
    <source>
        <dbReference type="Proteomes" id="UP001430614"/>
    </source>
</evidence>